<dbReference type="PANTHER" id="PTHR11085:SF10">
    <property type="entry name" value="NAD-DEPENDENT PROTEIN DEACYLASE SIRTUIN-5, MITOCHONDRIAL-RELATED"/>
    <property type="match status" value="1"/>
</dbReference>
<keyword evidence="4" id="KW-0479">Metal-binding</keyword>
<reference evidence="8" key="1">
    <citation type="submission" date="2016-05" db="EMBL/GenBank/DDBJ databases">
        <title>Comparative genomics of biotechnologically important yeasts.</title>
        <authorList>
            <consortium name="DOE Joint Genome Institute"/>
            <person name="Riley R."/>
            <person name="Haridas S."/>
            <person name="Wolfe K.H."/>
            <person name="Lopes M.R."/>
            <person name="Hittinger C.T."/>
            <person name="Goker M."/>
            <person name="Salamov A."/>
            <person name="Wisecaver J."/>
            <person name="Long T.M."/>
            <person name="Aerts A.L."/>
            <person name="Barry K."/>
            <person name="Choi C."/>
            <person name="Clum A."/>
            <person name="Coughlan A.Y."/>
            <person name="Deshpande S."/>
            <person name="Douglass A.P."/>
            <person name="Hanson S.J."/>
            <person name="Klenk H.-P."/>
            <person name="Labutti K."/>
            <person name="Lapidus A."/>
            <person name="Lindquist E."/>
            <person name="Lipzen A."/>
            <person name="Meier-Kolthoff J.P."/>
            <person name="Ohm R.A."/>
            <person name="Otillar R.P."/>
            <person name="Pangilinan J."/>
            <person name="Peng Y."/>
            <person name="Rokas A."/>
            <person name="Rosa C.A."/>
            <person name="Scheuner C."/>
            <person name="Sibirny A.A."/>
            <person name="Slot J.C."/>
            <person name="Stielow J.B."/>
            <person name="Sun H."/>
            <person name="Kurtzman C.P."/>
            <person name="Blackwell M."/>
            <person name="Grigoriev I.V."/>
            <person name="Jeffries T.W."/>
        </authorList>
    </citation>
    <scope>NUCLEOTIDE SEQUENCE [LARGE SCALE GENOMIC DNA]</scope>
    <source>
        <strain evidence="8">NRRL Y-12698</strain>
    </source>
</reference>
<feature type="binding site" evidence="4">
    <location>
        <position position="164"/>
    </location>
    <ligand>
        <name>Zn(2+)</name>
        <dbReference type="ChEBI" id="CHEBI:29105"/>
    </ligand>
</feature>
<dbReference type="GeneID" id="30150379"/>
<keyword evidence="3" id="KW-0520">NAD</keyword>
<dbReference type="SUPFAM" id="SSF52467">
    <property type="entry name" value="DHS-like NAD/FAD-binding domain"/>
    <property type="match status" value="1"/>
</dbReference>
<dbReference type="EMBL" id="KV454426">
    <property type="protein sequence ID" value="ODQ82191.1"/>
    <property type="molecule type" value="Genomic_DNA"/>
</dbReference>
<dbReference type="PANTHER" id="PTHR11085">
    <property type="entry name" value="NAD-DEPENDENT PROTEIN DEACYLASE SIRTUIN-5, MITOCHONDRIAL-RELATED"/>
    <property type="match status" value="1"/>
</dbReference>
<dbReference type="GO" id="GO:0070403">
    <property type="term" value="F:NAD+ binding"/>
    <property type="evidence" value="ECO:0007669"/>
    <property type="project" value="InterPro"/>
</dbReference>
<dbReference type="GO" id="GO:0017136">
    <property type="term" value="F:histone deacetylase activity, NAD-dependent"/>
    <property type="evidence" value="ECO:0007669"/>
    <property type="project" value="TreeGrafter"/>
</dbReference>
<dbReference type="Proteomes" id="UP000094336">
    <property type="component" value="Unassembled WGS sequence"/>
</dbReference>
<feature type="binding site" evidence="4">
    <location>
        <position position="169"/>
    </location>
    <ligand>
        <name>Zn(2+)</name>
        <dbReference type="ChEBI" id="CHEBI:29105"/>
    </ligand>
</feature>
<evidence type="ECO:0000313" key="8">
    <source>
        <dbReference type="Proteomes" id="UP000094336"/>
    </source>
</evidence>
<feature type="region of interest" description="Disordered" evidence="5">
    <location>
        <begin position="107"/>
        <end position="127"/>
    </location>
</feature>
<protein>
    <recommendedName>
        <fullName evidence="6">Deacetylase sirtuin-type domain-containing protein</fullName>
    </recommendedName>
</protein>
<dbReference type="AlphaFoldDB" id="A0A1E3QX70"/>
<evidence type="ECO:0000256" key="2">
    <source>
        <dbReference type="ARBA" id="ARBA00022679"/>
    </source>
</evidence>
<dbReference type="InterPro" id="IPR029035">
    <property type="entry name" value="DHS-like_NAD/FAD-binding_dom"/>
</dbReference>
<evidence type="ECO:0000256" key="3">
    <source>
        <dbReference type="ARBA" id="ARBA00023027"/>
    </source>
</evidence>
<feature type="region of interest" description="Disordered" evidence="5">
    <location>
        <begin position="186"/>
        <end position="207"/>
    </location>
</feature>
<dbReference type="Pfam" id="PF02146">
    <property type="entry name" value="SIR2"/>
    <property type="match status" value="2"/>
</dbReference>
<dbReference type="InterPro" id="IPR003000">
    <property type="entry name" value="Sirtuin"/>
</dbReference>
<organism evidence="7 8">
    <name type="scientific">Babjeviella inositovora NRRL Y-12698</name>
    <dbReference type="NCBI Taxonomy" id="984486"/>
    <lineage>
        <taxon>Eukaryota</taxon>
        <taxon>Fungi</taxon>
        <taxon>Dikarya</taxon>
        <taxon>Ascomycota</taxon>
        <taxon>Saccharomycotina</taxon>
        <taxon>Pichiomycetes</taxon>
        <taxon>Serinales incertae sedis</taxon>
        <taxon>Babjeviella</taxon>
    </lineage>
</organism>
<feature type="domain" description="Deacetylase sirtuin-type" evidence="6">
    <location>
        <begin position="1"/>
        <end position="334"/>
    </location>
</feature>
<evidence type="ECO:0000256" key="5">
    <source>
        <dbReference type="SAM" id="MobiDB-lite"/>
    </source>
</evidence>
<dbReference type="RefSeq" id="XP_018987519.1">
    <property type="nucleotide sequence ID" value="XM_019132526.1"/>
</dbReference>
<keyword evidence="2" id="KW-0808">Transferase</keyword>
<accession>A0A1E3QX70</accession>
<feature type="compositionally biased region" description="Polar residues" evidence="5">
    <location>
        <begin position="110"/>
        <end position="120"/>
    </location>
</feature>
<sequence>MLTDIDSFHEYLRTCKNIVALVGAGLSVKSGLPTHRASNEKWKNFQMIDLATPEAFQIDPGLVWQFYTHKRYQALEAVPNNGHRALAKLAQRSAPIFSNHLNPFFKHSSRGATPNDSPRASQGPEDPRFRFLTLTQNVDGLHQRASHPADHLVELHGSLFTLRCTSFMCTYREDCNYVHPLTPALRDNDVETPPSRKRKLSGEASVDKTPTAEAIPTLLSPVFQPVQQLEEAQLPHCPECHEGLLRPGVVWFGESLLFKAIDTVDRFMTSAKVDLILVIGTSGAVWPGVGYVERVKLQGGKVAVFNVETVSEGDWFFQGDAGDMLCEALKPLIE</sequence>
<dbReference type="STRING" id="984486.A0A1E3QX70"/>
<feature type="binding site" evidence="4">
    <location>
        <position position="237"/>
    </location>
    <ligand>
        <name>Zn(2+)</name>
        <dbReference type="ChEBI" id="CHEBI:29105"/>
    </ligand>
</feature>
<proteinExistence type="inferred from homology"/>
<dbReference type="PROSITE" id="PS50305">
    <property type="entry name" value="SIRTUIN"/>
    <property type="match status" value="1"/>
</dbReference>
<dbReference type="GO" id="GO:0005634">
    <property type="term" value="C:nucleus"/>
    <property type="evidence" value="ECO:0007669"/>
    <property type="project" value="TreeGrafter"/>
</dbReference>
<dbReference type="Gene3D" id="3.40.50.1220">
    <property type="entry name" value="TPP-binding domain"/>
    <property type="match status" value="1"/>
</dbReference>
<evidence type="ECO:0000313" key="7">
    <source>
        <dbReference type="EMBL" id="ODQ82191.1"/>
    </source>
</evidence>
<dbReference type="InterPro" id="IPR050134">
    <property type="entry name" value="NAD-dep_sirtuin_deacylases"/>
</dbReference>
<evidence type="ECO:0000256" key="4">
    <source>
        <dbReference type="PROSITE-ProRule" id="PRU00236"/>
    </source>
</evidence>
<comment type="similarity">
    <text evidence="1">Belongs to the sirtuin family. Class I subfamily.</text>
</comment>
<name>A0A1E3QX70_9ASCO</name>
<feature type="binding site" evidence="4">
    <location>
        <position position="240"/>
    </location>
    <ligand>
        <name>Zn(2+)</name>
        <dbReference type="ChEBI" id="CHEBI:29105"/>
    </ligand>
</feature>
<keyword evidence="8" id="KW-1185">Reference proteome</keyword>
<dbReference type="GO" id="GO:0046872">
    <property type="term" value="F:metal ion binding"/>
    <property type="evidence" value="ECO:0007669"/>
    <property type="project" value="UniProtKB-KW"/>
</dbReference>
<dbReference type="OrthoDB" id="424302at2759"/>
<keyword evidence="4" id="KW-0862">Zinc</keyword>
<evidence type="ECO:0000259" key="6">
    <source>
        <dbReference type="PROSITE" id="PS50305"/>
    </source>
</evidence>
<dbReference type="InterPro" id="IPR026590">
    <property type="entry name" value="Ssirtuin_cat_dom"/>
</dbReference>
<evidence type="ECO:0000256" key="1">
    <source>
        <dbReference type="ARBA" id="ARBA00006924"/>
    </source>
</evidence>
<gene>
    <name evidence="7" type="ORF">BABINDRAFT_68832</name>
</gene>
<feature type="active site" description="Proton acceptor" evidence="4">
    <location>
        <position position="156"/>
    </location>
</feature>